<proteinExistence type="predicted"/>
<dbReference type="Proteomes" id="UP000595437">
    <property type="component" value="Chromosome 1"/>
</dbReference>
<evidence type="ECO:0000313" key="2">
    <source>
        <dbReference type="Proteomes" id="UP000595437"/>
    </source>
</evidence>
<protein>
    <submittedName>
        <fullName evidence="1">Uncharacterized protein</fullName>
    </submittedName>
</protein>
<dbReference type="EMBL" id="CP045890">
    <property type="protein sequence ID" value="QQP55813.1"/>
    <property type="molecule type" value="Genomic_DNA"/>
</dbReference>
<evidence type="ECO:0000313" key="1">
    <source>
        <dbReference type="EMBL" id="QQP55813.1"/>
    </source>
</evidence>
<dbReference type="AlphaFoldDB" id="A0A7T8KH36"/>
<organism evidence="1 2">
    <name type="scientific">Caligus rogercresseyi</name>
    <name type="common">Sea louse</name>
    <dbReference type="NCBI Taxonomy" id="217165"/>
    <lineage>
        <taxon>Eukaryota</taxon>
        <taxon>Metazoa</taxon>
        <taxon>Ecdysozoa</taxon>
        <taxon>Arthropoda</taxon>
        <taxon>Crustacea</taxon>
        <taxon>Multicrustacea</taxon>
        <taxon>Hexanauplia</taxon>
        <taxon>Copepoda</taxon>
        <taxon>Siphonostomatoida</taxon>
        <taxon>Caligidae</taxon>
        <taxon>Caligus</taxon>
    </lineage>
</organism>
<accession>A0A7T8KH36</accession>
<feature type="non-terminal residue" evidence="1">
    <location>
        <position position="147"/>
    </location>
</feature>
<reference evidence="2" key="1">
    <citation type="submission" date="2021-01" db="EMBL/GenBank/DDBJ databases">
        <title>Caligus Genome Assembly.</title>
        <authorList>
            <person name="Gallardo-Escarate C."/>
        </authorList>
    </citation>
    <scope>NUCLEOTIDE SEQUENCE [LARGE SCALE GENOMIC DNA]</scope>
</reference>
<name>A0A7T8KH36_CALRO</name>
<gene>
    <name evidence="1" type="ORF">FKW44_000265</name>
</gene>
<keyword evidence="2" id="KW-1185">Reference proteome</keyword>
<sequence>MKVYVKGSRGFQLRPQKLGNTALCLVFFIQIEVENEFNYTTIHNEVDENYITLTNYEAERNSCSRRLRFLAIESEEVHLASLIALPPASRHFSPPLVLWGCLWVFELLGVTPRLDPLYFDNRAESSHHLLGMIATDSIVRSSLMTSP</sequence>